<comment type="caution">
    <text evidence="2">The sequence shown here is derived from an EMBL/GenBank/DDBJ whole genome shotgun (WGS) entry which is preliminary data.</text>
</comment>
<feature type="transmembrane region" description="Helical" evidence="1">
    <location>
        <begin position="55"/>
        <end position="75"/>
    </location>
</feature>
<keyword evidence="1" id="KW-0812">Transmembrane</keyword>
<reference evidence="2" key="1">
    <citation type="submission" date="2023-03" db="EMBL/GenBank/DDBJ databases">
        <title>Massive genome expansion in bonnet fungi (Mycena s.s.) driven by repeated elements and novel gene families across ecological guilds.</title>
        <authorList>
            <consortium name="Lawrence Berkeley National Laboratory"/>
            <person name="Harder C.B."/>
            <person name="Miyauchi S."/>
            <person name="Viragh M."/>
            <person name="Kuo A."/>
            <person name="Thoen E."/>
            <person name="Andreopoulos B."/>
            <person name="Lu D."/>
            <person name="Skrede I."/>
            <person name="Drula E."/>
            <person name="Henrissat B."/>
            <person name="Morin E."/>
            <person name="Kohler A."/>
            <person name="Barry K."/>
            <person name="LaButti K."/>
            <person name="Morin E."/>
            <person name="Salamov A."/>
            <person name="Lipzen A."/>
            <person name="Mereny Z."/>
            <person name="Hegedus B."/>
            <person name="Baldrian P."/>
            <person name="Stursova M."/>
            <person name="Weitz H."/>
            <person name="Taylor A."/>
            <person name="Grigoriev I.V."/>
            <person name="Nagy L.G."/>
            <person name="Martin F."/>
            <person name="Kauserud H."/>
        </authorList>
    </citation>
    <scope>NUCLEOTIDE SEQUENCE</scope>
    <source>
        <strain evidence="2">CBHHK002</strain>
    </source>
</reference>
<keyword evidence="3" id="KW-1185">Reference proteome</keyword>
<name>A0AAD6Z7J8_9AGAR</name>
<dbReference type="AlphaFoldDB" id="A0AAD6Z7J8"/>
<feature type="transmembrane region" description="Helical" evidence="1">
    <location>
        <begin position="12"/>
        <end position="34"/>
    </location>
</feature>
<accession>A0AAD6Z7J8</accession>
<proteinExistence type="predicted"/>
<evidence type="ECO:0000313" key="3">
    <source>
        <dbReference type="Proteomes" id="UP001218218"/>
    </source>
</evidence>
<keyword evidence="1" id="KW-1133">Transmembrane helix</keyword>
<gene>
    <name evidence="2" type="ORF">DFH08DRAFT_1087972</name>
</gene>
<dbReference type="Proteomes" id="UP001218218">
    <property type="component" value="Unassembled WGS sequence"/>
</dbReference>
<protein>
    <submittedName>
        <fullName evidence="2">Uncharacterized protein</fullName>
    </submittedName>
</protein>
<keyword evidence="1" id="KW-0472">Membrane</keyword>
<evidence type="ECO:0000256" key="1">
    <source>
        <dbReference type="SAM" id="Phobius"/>
    </source>
</evidence>
<evidence type="ECO:0000313" key="2">
    <source>
        <dbReference type="EMBL" id="KAJ7310983.1"/>
    </source>
</evidence>
<organism evidence="2 3">
    <name type="scientific">Mycena albidolilacea</name>
    <dbReference type="NCBI Taxonomy" id="1033008"/>
    <lineage>
        <taxon>Eukaryota</taxon>
        <taxon>Fungi</taxon>
        <taxon>Dikarya</taxon>
        <taxon>Basidiomycota</taxon>
        <taxon>Agaricomycotina</taxon>
        <taxon>Agaricomycetes</taxon>
        <taxon>Agaricomycetidae</taxon>
        <taxon>Agaricales</taxon>
        <taxon>Marasmiineae</taxon>
        <taxon>Mycenaceae</taxon>
        <taxon>Mycena</taxon>
    </lineage>
</organism>
<dbReference type="EMBL" id="JARIHO010000076">
    <property type="protein sequence ID" value="KAJ7310983.1"/>
    <property type="molecule type" value="Genomic_DNA"/>
</dbReference>
<sequence length="245" mass="27232">MELSVDASSFTTYWLNMLFALYTTSTTLLLYGLYVPLFTWSVRILRRRNPGEKTALLVTTYIMLLLGTLQTILWLCTAGISVRMTQVLVEKDAVDSLSRLWRLYFTLDIAQNIVFVTNNCVTDMLFLYRCYIIWGSRWKVTATPALCILSTVKSNIFLGVTVGLGQQVVNIAPTLIIVRVGLGDPVPNTRVISSKLVFQSTPLDILTSTRPPDSSQGIDVRATNSQVFKGSSDVPSSILANESEC</sequence>